<gene>
    <name evidence="1" type="ORF">ACFQPE_13600</name>
</gene>
<dbReference type="Gene3D" id="3.40.50.12780">
    <property type="entry name" value="N-terminal domain of ligase-like"/>
    <property type="match status" value="1"/>
</dbReference>
<dbReference type="Proteomes" id="UP001596547">
    <property type="component" value="Unassembled WGS sequence"/>
</dbReference>
<dbReference type="RefSeq" id="WP_276302945.1">
    <property type="nucleotide sequence ID" value="NZ_CP119992.1"/>
</dbReference>
<name>A0ABD6ABL5_9EURY</name>
<evidence type="ECO:0000313" key="1">
    <source>
        <dbReference type="EMBL" id="MFC7317815.1"/>
    </source>
</evidence>
<proteinExistence type="predicted"/>
<comment type="caution">
    <text evidence="1">The sequence shown here is derived from an EMBL/GenBank/DDBJ whole genome shotgun (WGS) entry which is preliminary data.</text>
</comment>
<accession>A0ABD6ABL5</accession>
<reference evidence="1 2" key="1">
    <citation type="journal article" date="2019" name="Int. J. Syst. Evol. Microbiol.">
        <title>The Global Catalogue of Microorganisms (GCM) 10K type strain sequencing project: providing services to taxonomists for standard genome sequencing and annotation.</title>
        <authorList>
            <consortium name="The Broad Institute Genomics Platform"/>
            <consortium name="The Broad Institute Genome Sequencing Center for Infectious Disease"/>
            <person name="Wu L."/>
            <person name="Ma J."/>
        </authorList>
    </citation>
    <scope>NUCLEOTIDE SEQUENCE [LARGE SCALE GENOMIC DNA]</scope>
    <source>
        <strain evidence="1 2">PSR21</strain>
    </source>
</reference>
<evidence type="ECO:0000313" key="2">
    <source>
        <dbReference type="Proteomes" id="UP001596547"/>
    </source>
</evidence>
<dbReference type="GeneID" id="79315502"/>
<keyword evidence="2" id="KW-1185">Reference proteome</keyword>
<organism evidence="1 2">
    <name type="scientific">Halomarina halobia</name>
    <dbReference type="NCBI Taxonomy" id="3033386"/>
    <lineage>
        <taxon>Archaea</taxon>
        <taxon>Methanobacteriati</taxon>
        <taxon>Methanobacteriota</taxon>
        <taxon>Stenosarchaea group</taxon>
        <taxon>Halobacteria</taxon>
        <taxon>Halobacteriales</taxon>
        <taxon>Natronomonadaceae</taxon>
        <taxon>Halomarina</taxon>
    </lineage>
</organism>
<dbReference type="SUPFAM" id="SSF56801">
    <property type="entry name" value="Acetyl-CoA synthetase-like"/>
    <property type="match status" value="1"/>
</dbReference>
<dbReference type="InterPro" id="IPR042099">
    <property type="entry name" value="ANL_N_sf"/>
</dbReference>
<evidence type="ECO:0008006" key="3">
    <source>
        <dbReference type="Google" id="ProtNLM"/>
    </source>
</evidence>
<sequence>MDDHPRVLGDLLARERRSDAPALLAPALGREYDYHRLCTNAWKTGNFLRLLGVREGTTVAVGDDPTPEAVLAFLGAGLLGAAVRFDPPRNVEDRALVTPLARAEEHDPGPSTKRVVYGGPPEDPSVAFFERDIWSENPTKPPDAVSPDAALVRAASATHSHREVLAAARRVAGRLALASDDRVAVRAPLAEPGTVVAGLVAPLLVGASLLFPDAEATGTVAVAEGRVPEGNAVAPADAFEFE</sequence>
<dbReference type="AlphaFoldDB" id="A0ABD6ABL5"/>
<dbReference type="EMBL" id="JBHTBF010000002">
    <property type="protein sequence ID" value="MFC7317815.1"/>
    <property type="molecule type" value="Genomic_DNA"/>
</dbReference>
<protein>
    <recommendedName>
        <fullName evidence="3">Acetyl-CoA synthetase</fullName>
    </recommendedName>
</protein>